<evidence type="ECO:0000256" key="2">
    <source>
        <dbReference type="ARBA" id="ARBA00022525"/>
    </source>
</evidence>
<dbReference type="SMART" id="SM00832">
    <property type="entry name" value="C8"/>
    <property type="match status" value="1"/>
</dbReference>
<feature type="domain" description="VWFC" evidence="7">
    <location>
        <begin position="148"/>
        <end position="207"/>
    </location>
</feature>
<evidence type="ECO:0000256" key="1">
    <source>
        <dbReference type="ARBA" id="ARBA00004613"/>
    </source>
</evidence>
<dbReference type="SUPFAM" id="SSF57603">
    <property type="entry name" value="FnI-like domain"/>
    <property type="match status" value="3"/>
</dbReference>
<dbReference type="PROSITE" id="PS50184">
    <property type="entry name" value="VWFC_2"/>
    <property type="match status" value="3"/>
</dbReference>
<evidence type="ECO:0000259" key="8">
    <source>
        <dbReference type="PROSITE" id="PS51233"/>
    </source>
</evidence>
<dbReference type="SMART" id="SM00214">
    <property type="entry name" value="VWC"/>
    <property type="match status" value="4"/>
</dbReference>
<dbReference type="PROSITE" id="PS51233">
    <property type="entry name" value="VWFD"/>
    <property type="match status" value="1"/>
</dbReference>
<dbReference type="InterPro" id="IPR001007">
    <property type="entry name" value="VWF_dom"/>
</dbReference>
<dbReference type="FunFam" id="2.10.25.10:FF:000055">
    <property type="entry name" value="alpha-tectorin isoform X1"/>
    <property type="match status" value="1"/>
</dbReference>
<feature type="chain" id="PRO_5026342112" evidence="6">
    <location>
        <begin position="18"/>
        <end position="719"/>
    </location>
</feature>
<dbReference type="SMART" id="SM00216">
    <property type="entry name" value="VWD"/>
    <property type="match status" value="1"/>
</dbReference>
<dbReference type="InterPro" id="IPR001846">
    <property type="entry name" value="VWF_type-D"/>
</dbReference>
<dbReference type="CDD" id="cd19941">
    <property type="entry name" value="TIL"/>
    <property type="match status" value="1"/>
</dbReference>
<feature type="domain" description="VWFC" evidence="7">
    <location>
        <begin position="218"/>
        <end position="278"/>
    </location>
</feature>
<keyword evidence="2" id="KW-0964">Secreted</keyword>
<evidence type="ECO:0000259" key="7">
    <source>
        <dbReference type="PROSITE" id="PS50184"/>
    </source>
</evidence>
<dbReference type="InterPro" id="IPR014853">
    <property type="entry name" value="VWF/SSPO/ZAN-like_Cys-rich_dom"/>
</dbReference>
<feature type="domain" description="VWFD" evidence="8">
    <location>
        <begin position="349"/>
        <end position="525"/>
    </location>
</feature>
<feature type="domain" description="VWFC" evidence="7">
    <location>
        <begin position="283"/>
        <end position="345"/>
    </location>
</feature>
<feature type="signal peptide" evidence="6">
    <location>
        <begin position="1"/>
        <end position="17"/>
    </location>
</feature>
<reference evidence="9" key="1">
    <citation type="submission" date="2020-04" db="EMBL/GenBank/DDBJ databases">
        <authorList>
            <person name="Neveu A P."/>
        </authorList>
    </citation>
    <scope>NUCLEOTIDE SEQUENCE</scope>
    <source>
        <tissue evidence="9">Whole embryo</tissue>
    </source>
</reference>
<keyword evidence="4" id="KW-0677">Repeat</keyword>
<evidence type="ECO:0000256" key="4">
    <source>
        <dbReference type="ARBA" id="ARBA00022737"/>
    </source>
</evidence>
<dbReference type="Pfam" id="PF01826">
    <property type="entry name" value="TIL"/>
    <property type="match status" value="1"/>
</dbReference>
<gene>
    <name evidence="9" type="primary">Bmper</name>
</gene>
<dbReference type="SMART" id="SM00215">
    <property type="entry name" value="VWC_out"/>
    <property type="match status" value="2"/>
</dbReference>
<organism evidence="9">
    <name type="scientific">Phallusia mammillata</name>
    <dbReference type="NCBI Taxonomy" id="59560"/>
    <lineage>
        <taxon>Eukaryota</taxon>
        <taxon>Metazoa</taxon>
        <taxon>Chordata</taxon>
        <taxon>Tunicata</taxon>
        <taxon>Ascidiacea</taxon>
        <taxon>Phlebobranchia</taxon>
        <taxon>Ascidiidae</taxon>
        <taxon>Phallusia</taxon>
    </lineage>
</organism>
<dbReference type="InterPro" id="IPR052424">
    <property type="entry name" value="Kielin_Chordin-BMP_Reg"/>
</dbReference>
<dbReference type="Gene3D" id="2.10.25.10">
    <property type="entry name" value="Laminin"/>
    <property type="match status" value="1"/>
</dbReference>
<protein>
    <submittedName>
        <fullName evidence="9">BMP-binding endothelial regulator protein</fullName>
    </submittedName>
</protein>
<name>A0A6F9D7H9_9ASCI</name>
<keyword evidence="3 6" id="KW-0732">Signal</keyword>
<keyword evidence="5" id="KW-1015">Disulfide bond</keyword>
<dbReference type="AlphaFoldDB" id="A0A6F9D7H9"/>
<dbReference type="GO" id="GO:0005576">
    <property type="term" value="C:extracellular region"/>
    <property type="evidence" value="ECO:0007669"/>
    <property type="project" value="UniProtKB-SubCell"/>
</dbReference>
<proteinExistence type="evidence at transcript level"/>
<dbReference type="InterPro" id="IPR002919">
    <property type="entry name" value="TIL_dom"/>
</dbReference>
<dbReference type="Pfam" id="PF08742">
    <property type="entry name" value="C8"/>
    <property type="match status" value="1"/>
</dbReference>
<comment type="subcellular location">
    <subcellularLocation>
        <location evidence="1">Secreted</location>
    </subcellularLocation>
</comment>
<dbReference type="PROSITE" id="PS01208">
    <property type="entry name" value="VWFC_1"/>
    <property type="match status" value="1"/>
</dbReference>
<dbReference type="EMBL" id="LR783359">
    <property type="protein sequence ID" value="CAB3225931.1"/>
    <property type="molecule type" value="mRNA"/>
</dbReference>
<evidence type="ECO:0000256" key="6">
    <source>
        <dbReference type="SAM" id="SignalP"/>
    </source>
</evidence>
<dbReference type="PANTHER" id="PTHR46698:SF4">
    <property type="entry name" value="CROSSVEINLESS 2"/>
    <property type="match status" value="1"/>
</dbReference>
<dbReference type="InterPro" id="IPR036084">
    <property type="entry name" value="Ser_inhib-like_sf"/>
</dbReference>
<evidence type="ECO:0000313" key="9">
    <source>
        <dbReference type="EMBL" id="CAB3225931.1"/>
    </source>
</evidence>
<dbReference type="SUPFAM" id="SSF57567">
    <property type="entry name" value="Serine protease inhibitors"/>
    <property type="match status" value="1"/>
</dbReference>
<accession>A0A6F9D7H9</accession>
<evidence type="ECO:0000256" key="3">
    <source>
        <dbReference type="ARBA" id="ARBA00022729"/>
    </source>
</evidence>
<dbReference type="PANTHER" id="PTHR46698">
    <property type="entry name" value="CROSSVEINLESS 2"/>
    <property type="match status" value="1"/>
</dbReference>
<dbReference type="Pfam" id="PF00094">
    <property type="entry name" value="VWD"/>
    <property type="match status" value="1"/>
</dbReference>
<sequence length="719" mass="80541">MPITQWFLCILLPGVLAVSAIKLEGHSEKCSSEGEVANLPLLNNIPCVTCMCKSGLIQCSKKVCRDDLQQCSVLLQQEDQCCLSCQTCSIYGENRLSSAVWYQRDNSDRCVDHVCRDGIVTRSLRQCHNFCPSDVTQTRDVCGCPSCMGCFHEGETIEEGQTVELNPCTTCQCRDGRMSCLKKVCPVLACDDDRTVIEEGSCCRKCIGQRRVFELHDGHCWFRRKILKNLEPVVLDKCTKCLCKNGTVICDREVCPDTSDCPAADLVVEKGRCCPICATHEPLNCTDHRGRLVQHEHSIMDNCVTCRCSNGSFGCQKVECENRVISCPQGHTLERKPGACCPSCVPEPGTCVVFGDPHYRTFDGRPFNFQGSCNYMLAKDCMGKNFTVIAENNSKQSKRFSWTNSVHLRLIHAAPDNDTVVSLYQHLAATVNGAKVALPYVDGDVIMWMEQQMLKVRTNAGISINWDGASFLEITAATRLRGSLCGLCGNYNGFPRDDFIGGDGMFKFEVDDFAKSWLIGKGDCAKPDHKTRSVKPCSRSNKIKLAAKRKCRIFKSRRFQKCYGQVDPKDYYASCLTDSCECPRHKRCSCESIRAYTSACARQGVTIKWNEKKHCRKSCGRGKVYSTCSSPCKYTCKNYKRLRRSSACRGKCVAGCACKPGYVLKNKRCVRTSKCRRKKAFARRFTGNPLEHFLHTPTVSERRVERTQANATAQEILNR</sequence>
<dbReference type="Gene3D" id="6.20.200.20">
    <property type="match status" value="4"/>
</dbReference>
<dbReference type="Pfam" id="PF00093">
    <property type="entry name" value="VWC"/>
    <property type="match status" value="2"/>
</dbReference>
<evidence type="ECO:0000256" key="5">
    <source>
        <dbReference type="ARBA" id="ARBA00023157"/>
    </source>
</evidence>